<proteinExistence type="predicted"/>
<sequence length="64" mass="7425">MGVPWPTVHRQATRPYWLELQAKTRAPARRFESPEVGARTLRDGVAGRHRVGYRHRLDDARVYG</sequence>
<gene>
    <name evidence="1" type="ORF">AVDCRST_MAG49-4259</name>
</gene>
<name>A0A6J4VEQ3_9BACT</name>
<organism evidence="1">
    <name type="scientific">uncultured Thermomicrobiales bacterium</name>
    <dbReference type="NCBI Taxonomy" id="1645740"/>
    <lineage>
        <taxon>Bacteria</taxon>
        <taxon>Pseudomonadati</taxon>
        <taxon>Thermomicrobiota</taxon>
        <taxon>Thermomicrobia</taxon>
        <taxon>Thermomicrobiales</taxon>
        <taxon>environmental samples</taxon>
    </lineage>
</organism>
<dbReference type="AlphaFoldDB" id="A0A6J4VEQ3"/>
<dbReference type="EMBL" id="CADCWG010000307">
    <property type="protein sequence ID" value="CAA9576567.1"/>
    <property type="molecule type" value="Genomic_DNA"/>
</dbReference>
<protein>
    <submittedName>
        <fullName evidence="1">Uncharacterized protein</fullName>
    </submittedName>
</protein>
<evidence type="ECO:0000313" key="1">
    <source>
        <dbReference type="EMBL" id="CAA9576567.1"/>
    </source>
</evidence>
<reference evidence="1" key="1">
    <citation type="submission" date="2020-02" db="EMBL/GenBank/DDBJ databases">
        <authorList>
            <person name="Meier V. D."/>
        </authorList>
    </citation>
    <scope>NUCLEOTIDE SEQUENCE</scope>
    <source>
        <strain evidence="1">AVDCRST_MAG49</strain>
    </source>
</reference>
<accession>A0A6J4VEQ3</accession>